<feature type="domain" description="Gelsolin-like" evidence="1">
    <location>
        <begin position="73"/>
        <end position="168"/>
    </location>
</feature>
<dbReference type="AlphaFoldDB" id="A0A6A6TG76"/>
<dbReference type="Gene3D" id="3.40.20.10">
    <property type="entry name" value="Severin"/>
    <property type="match status" value="3"/>
</dbReference>
<dbReference type="SUPFAM" id="SSF55753">
    <property type="entry name" value="Actin depolymerizing proteins"/>
    <property type="match status" value="2"/>
</dbReference>
<dbReference type="InterPro" id="IPR007122">
    <property type="entry name" value="Villin/Gelsolin"/>
</dbReference>
<name>A0A6A6TG76_9PLEO</name>
<dbReference type="GO" id="GO:0008154">
    <property type="term" value="P:actin polymerization or depolymerization"/>
    <property type="evidence" value="ECO:0007669"/>
    <property type="project" value="TreeGrafter"/>
</dbReference>
<gene>
    <name evidence="2" type="ORF">K491DRAFT_690286</name>
</gene>
<keyword evidence="3" id="KW-1185">Reference proteome</keyword>
<evidence type="ECO:0000313" key="2">
    <source>
        <dbReference type="EMBL" id="KAF2658331.1"/>
    </source>
</evidence>
<dbReference type="GO" id="GO:0051015">
    <property type="term" value="F:actin filament binding"/>
    <property type="evidence" value="ECO:0007669"/>
    <property type="project" value="InterPro"/>
</dbReference>
<dbReference type="SUPFAM" id="SSF82754">
    <property type="entry name" value="C-terminal, gelsolin-like domain of Sec23/24"/>
    <property type="match status" value="1"/>
</dbReference>
<organism evidence="2 3">
    <name type="scientific">Lophiostoma macrostomum CBS 122681</name>
    <dbReference type="NCBI Taxonomy" id="1314788"/>
    <lineage>
        <taxon>Eukaryota</taxon>
        <taxon>Fungi</taxon>
        <taxon>Dikarya</taxon>
        <taxon>Ascomycota</taxon>
        <taxon>Pezizomycotina</taxon>
        <taxon>Dothideomycetes</taxon>
        <taxon>Pleosporomycetidae</taxon>
        <taxon>Pleosporales</taxon>
        <taxon>Lophiostomataceae</taxon>
        <taxon>Lophiostoma</taxon>
    </lineage>
</organism>
<dbReference type="GO" id="GO:0015629">
    <property type="term" value="C:actin cytoskeleton"/>
    <property type="evidence" value="ECO:0007669"/>
    <property type="project" value="TreeGrafter"/>
</dbReference>
<dbReference type="EMBL" id="MU004316">
    <property type="protein sequence ID" value="KAF2658331.1"/>
    <property type="molecule type" value="Genomic_DNA"/>
</dbReference>
<reference evidence="2" key="1">
    <citation type="journal article" date="2020" name="Stud. Mycol.">
        <title>101 Dothideomycetes genomes: a test case for predicting lifestyles and emergence of pathogens.</title>
        <authorList>
            <person name="Haridas S."/>
            <person name="Albert R."/>
            <person name="Binder M."/>
            <person name="Bloem J."/>
            <person name="Labutti K."/>
            <person name="Salamov A."/>
            <person name="Andreopoulos B."/>
            <person name="Baker S."/>
            <person name="Barry K."/>
            <person name="Bills G."/>
            <person name="Bluhm B."/>
            <person name="Cannon C."/>
            <person name="Castanera R."/>
            <person name="Culley D."/>
            <person name="Daum C."/>
            <person name="Ezra D."/>
            <person name="Gonzalez J."/>
            <person name="Henrissat B."/>
            <person name="Kuo A."/>
            <person name="Liang C."/>
            <person name="Lipzen A."/>
            <person name="Lutzoni F."/>
            <person name="Magnuson J."/>
            <person name="Mondo S."/>
            <person name="Nolan M."/>
            <person name="Ohm R."/>
            <person name="Pangilinan J."/>
            <person name="Park H.-J."/>
            <person name="Ramirez L."/>
            <person name="Alfaro M."/>
            <person name="Sun H."/>
            <person name="Tritt A."/>
            <person name="Yoshinaga Y."/>
            <person name="Zwiers L.-H."/>
            <person name="Turgeon B."/>
            <person name="Goodwin S."/>
            <person name="Spatafora J."/>
            <person name="Crous P."/>
            <person name="Grigoriev I."/>
        </authorList>
    </citation>
    <scope>NUCLEOTIDE SEQUENCE</scope>
    <source>
        <strain evidence="2">CBS 122681</strain>
    </source>
</reference>
<dbReference type="SMART" id="SM00262">
    <property type="entry name" value="GEL"/>
    <property type="match status" value="3"/>
</dbReference>
<dbReference type="InterPro" id="IPR036180">
    <property type="entry name" value="Gelsolin-like_dom_sf"/>
</dbReference>
<feature type="domain" description="Gelsolin-like" evidence="1">
    <location>
        <begin position="351"/>
        <end position="416"/>
    </location>
</feature>
<proteinExistence type="predicted"/>
<dbReference type="Proteomes" id="UP000799324">
    <property type="component" value="Unassembled WGS sequence"/>
</dbReference>
<sequence length="421" mass="46928">MPPHAGLVHPEEHNWRTSNVALINSSLDHKIKHQSAASEPAWNDGVVGTTAGVFVWRVEDFEIVPWPKERFGCFYERDSYIILDSQAVGSHAIGSQGSKAEAEAEAKAEAKAEEKQLVLSHDIFFYLGARTTADEAGTAAYKTVELDEFLHGKAVQHREVQGSLSKAFTRLFPDVNILRGGVRSGFSHVDRSTTTHAHAGGRVNTLLRIFKHPGAAAAREGVLIVEVEPSWQSLDEDDVFVLERGDRVFVWQGSKSAPMERAKAAQVVSDLTRAKHVDVEVVRQEEGRSRVVLEYLGAGEEELGGRRLKCERPVDSPQSSHEEREEKKLFRLSDESGELVFELIGEGSVERSDLYGNDIFLLDDGRKIWIWEGNRASRAERSMWLRVAQRYLAQSEDRAGLAVAKVVQGSESRDFWTALEA</sequence>
<evidence type="ECO:0000313" key="3">
    <source>
        <dbReference type="Proteomes" id="UP000799324"/>
    </source>
</evidence>
<accession>A0A6A6TG76</accession>
<dbReference type="InterPro" id="IPR007123">
    <property type="entry name" value="Gelsolin-like_dom"/>
</dbReference>
<dbReference type="InterPro" id="IPR029006">
    <property type="entry name" value="ADF-H/Gelsolin-like_dom_sf"/>
</dbReference>
<dbReference type="PANTHER" id="PTHR11977:SF130">
    <property type="entry name" value="SEVERIN"/>
    <property type="match status" value="1"/>
</dbReference>
<protein>
    <submittedName>
        <fullName evidence="2">Actin depolymerizing protein</fullName>
    </submittedName>
</protein>
<dbReference type="Pfam" id="PF00626">
    <property type="entry name" value="Gelsolin"/>
    <property type="match status" value="3"/>
</dbReference>
<dbReference type="PANTHER" id="PTHR11977">
    <property type="entry name" value="VILLIN"/>
    <property type="match status" value="1"/>
</dbReference>
<dbReference type="OrthoDB" id="6375767at2759"/>
<evidence type="ECO:0000259" key="1">
    <source>
        <dbReference type="Pfam" id="PF00626"/>
    </source>
</evidence>
<feature type="domain" description="Gelsolin-like" evidence="1">
    <location>
        <begin position="224"/>
        <end position="288"/>
    </location>
</feature>
<dbReference type="GO" id="GO:0005737">
    <property type="term" value="C:cytoplasm"/>
    <property type="evidence" value="ECO:0007669"/>
    <property type="project" value="TreeGrafter"/>
</dbReference>